<dbReference type="InterPro" id="IPR007728">
    <property type="entry name" value="Pre-SET_dom"/>
</dbReference>
<accession>A0A914E4Y7</accession>
<evidence type="ECO:0000313" key="11">
    <source>
        <dbReference type="Proteomes" id="UP000887540"/>
    </source>
</evidence>
<dbReference type="GO" id="GO:0005694">
    <property type="term" value="C:chromosome"/>
    <property type="evidence" value="ECO:0007669"/>
    <property type="project" value="UniProtKB-SubCell"/>
</dbReference>
<dbReference type="GO" id="GO:0042054">
    <property type="term" value="F:histone methyltransferase activity"/>
    <property type="evidence" value="ECO:0007669"/>
    <property type="project" value="InterPro"/>
</dbReference>
<keyword evidence="5" id="KW-0949">S-adenosyl-L-methionine</keyword>
<organism evidence="11 12">
    <name type="scientific">Acrobeloides nanus</name>
    <dbReference type="NCBI Taxonomy" id="290746"/>
    <lineage>
        <taxon>Eukaryota</taxon>
        <taxon>Metazoa</taxon>
        <taxon>Ecdysozoa</taxon>
        <taxon>Nematoda</taxon>
        <taxon>Chromadorea</taxon>
        <taxon>Rhabditida</taxon>
        <taxon>Tylenchina</taxon>
        <taxon>Cephalobomorpha</taxon>
        <taxon>Cephaloboidea</taxon>
        <taxon>Cephalobidae</taxon>
        <taxon>Acrobeloides</taxon>
    </lineage>
</organism>
<keyword evidence="7" id="KW-0862">Zinc</keyword>
<dbReference type="GO" id="GO:0032259">
    <property type="term" value="P:methylation"/>
    <property type="evidence" value="ECO:0007669"/>
    <property type="project" value="UniProtKB-KW"/>
</dbReference>
<dbReference type="SMART" id="SM00317">
    <property type="entry name" value="SET"/>
    <property type="match status" value="1"/>
</dbReference>
<evidence type="ECO:0000259" key="10">
    <source>
        <dbReference type="PROSITE" id="PS50868"/>
    </source>
</evidence>
<keyword evidence="6" id="KW-0479">Metal-binding</keyword>
<dbReference type="PANTHER" id="PTHR46223">
    <property type="entry name" value="HISTONE-LYSINE N-METHYLTRANSFERASE SUV39H"/>
    <property type="match status" value="1"/>
</dbReference>
<evidence type="ECO:0000256" key="4">
    <source>
        <dbReference type="ARBA" id="ARBA00022679"/>
    </source>
</evidence>
<keyword evidence="3" id="KW-0489">Methyltransferase</keyword>
<keyword evidence="11" id="KW-1185">Reference proteome</keyword>
<feature type="domain" description="Post-SET" evidence="10">
    <location>
        <begin position="224"/>
        <end position="240"/>
    </location>
</feature>
<dbReference type="PROSITE" id="PS50867">
    <property type="entry name" value="PRE_SET"/>
    <property type="match status" value="1"/>
</dbReference>
<dbReference type="PANTHER" id="PTHR46223:SF3">
    <property type="entry name" value="HISTONE-LYSINE N-METHYLTRANSFERASE SET-23"/>
    <property type="match status" value="1"/>
</dbReference>
<dbReference type="InterPro" id="IPR003616">
    <property type="entry name" value="Post-SET_dom"/>
</dbReference>
<dbReference type="Pfam" id="PF05033">
    <property type="entry name" value="Pre-SET"/>
    <property type="match status" value="1"/>
</dbReference>
<feature type="domain" description="Pre-SET" evidence="9">
    <location>
        <begin position="25"/>
        <end position="87"/>
    </location>
</feature>
<dbReference type="Pfam" id="PF00856">
    <property type="entry name" value="SET"/>
    <property type="match status" value="1"/>
</dbReference>
<dbReference type="PROSITE" id="PS50868">
    <property type="entry name" value="POST_SET"/>
    <property type="match status" value="1"/>
</dbReference>
<evidence type="ECO:0000259" key="9">
    <source>
        <dbReference type="PROSITE" id="PS50867"/>
    </source>
</evidence>
<evidence type="ECO:0000256" key="5">
    <source>
        <dbReference type="ARBA" id="ARBA00022691"/>
    </source>
</evidence>
<dbReference type="InterPro" id="IPR050973">
    <property type="entry name" value="H3K9_Histone-Lys_N-MTase"/>
</dbReference>
<sequence length="244" mass="27395">MDFDYIVRNVPGQGANLDEFTIDFEGCTCMDECTFNSCSCLRFGQNYDDEGRLLHAIGSTVPLLECHENCSCVTRETTCGNRVVQNGVKFQLEPFYLKNKGYGLRAGEFIKAGQFIIEYAGEIISRDEAIKRSENKSPNDHNYILTIVEHVAGKERLTHIDAKKKANLARFINHSCEPNLRPYVVRSDCIVPHFGLFAMRDIQSGEELTYDYGELSKEQLISQKGKPCLCGAANCRGILPASLF</sequence>
<evidence type="ECO:0000256" key="2">
    <source>
        <dbReference type="ARBA" id="ARBA00022454"/>
    </source>
</evidence>
<keyword evidence="2" id="KW-0158">Chromosome</keyword>
<name>A0A914E4Y7_9BILA</name>
<proteinExistence type="predicted"/>
<dbReference type="AlphaFoldDB" id="A0A914E4Y7"/>
<evidence type="ECO:0000313" key="12">
    <source>
        <dbReference type="WBParaSite" id="ACRNAN_scaffold5714.g25267.t1"/>
    </source>
</evidence>
<evidence type="ECO:0000256" key="3">
    <source>
        <dbReference type="ARBA" id="ARBA00022603"/>
    </source>
</evidence>
<dbReference type="InterPro" id="IPR046341">
    <property type="entry name" value="SET_dom_sf"/>
</dbReference>
<dbReference type="WBParaSite" id="ACRNAN_scaffold5714.g25267.t1">
    <property type="protein sequence ID" value="ACRNAN_scaffold5714.g25267.t1"/>
    <property type="gene ID" value="ACRNAN_scaffold5714.g25267"/>
</dbReference>
<dbReference type="GO" id="GO:0005634">
    <property type="term" value="C:nucleus"/>
    <property type="evidence" value="ECO:0007669"/>
    <property type="project" value="InterPro"/>
</dbReference>
<evidence type="ECO:0000256" key="1">
    <source>
        <dbReference type="ARBA" id="ARBA00004286"/>
    </source>
</evidence>
<evidence type="ECO:0000259" key="8">
    <source>
        <dbReference type="PROSITE" id="PS50280"/>
    </source>
</evidence>
<feature type="domain" description="SET" evidence="8">
    <location>
        <begin position="88"/>
        <end position="213"/>
    </location>
</feature>
<reference evidence="12" key="1">
    <citation type="submission" date="2022-11" db="UniProtKB">
        <authorList>
            <consortium name="WormBaseParasite"/>
        </authorList>
    </citation>
    <scope>IDENTIFICATION</scope>
</reference>
<dbReference type="SMART" id="SM00508">
    <property type="entry name" value="PostSET"/>
    <property type="match status" value="1"/>
</dbReference>
<dbReference type="Gene3D" id="2.170.270.10">
    <property type="entry name" value="SET domain"/>
    <property type="match status" value="1"/>
</dbReference>
<evidence type="ECO:0000256" key="6">
    <source>
        <dbReference type="ARBA" id="ARBA00022723"/>
    </source>
</evidence>
<dbReference type="GO" id="GO:0008270">
    <property type="term" value="F:zinc ion binding"/>
    <property type="evidence" value="ECO:0007669"/>
    <property type="project" value="InterPro"/>
</dbReference>
<keyword evidence="4" id="KW-0808">Transferase</keyword>
<comment type="subcellular location">
    <subcellularLocation>
        <location evidence="1">Chromosome</location>
    </subcellularLocation>
</comment>
<dbReference type="InterPro" id="IPR001214">
    <property type="entry name" value="SET_dom"/>
</dbReference>
<protein>
    <submittedName>
        <fullName evidence="12">Histone-lysine N-methyltransferase SETMAR</fullName>
    </submittedName>
</protein>
<evidence type="ECO:0000256" key="7">
    <source>
        <dbReference type="ARBA" id="ARBA00022833"/>
    </source>
</evidence>
<dbReference type="PROSITE" id="PS50280">
    <property type="entry name" value="SET"/>
    <property type="match status" value="1"/>
</dbReference>
<dbReference type="Proteomes" id="UP000887540">
    <property type="component" value="Unplaced"/>
</dbReference>
<dbReference type="SUPFAM" id="SSF82199">
    <property type="entry name" value="SET domain"/>
    <property type="match status" value="1"/>
</dbReference>